<organism evidence="1 2">
    <name type="scientific">Pararhodobacter zhoushanensis</name>
    <dbReference type="NCBI Taxonomy" id="2479545"/>
    <lineage>
        <taxon>Bacteria</taxon>
        <taxon>Pseudomonadati</taxon>
        <taxon>Pseudomonadota</taxon>
        <taxon>Alphaproteobacteria</taxon>
        <taxon>Rhodobacterales</taxon>
        <taxon>Paracoccaceae</taxon>
        <taxon>Pararhodobacter</taxon>
    </lineage>
</organism>
<dbReference type="Pfam" id="PF11319">
    <property type="entry name" value="VasI"/>
    <property type="match status" value="1"/>
</dbReference>
<accession>A0ABT3GYS5</accession>
<dbReference type="EMBL" id="JAPDFL010000001">
    <property type="protein sequence ID" value="MCW1932638.1"/>
    <property type="molecule type" value="Genomic_DNA"/>
</dbReference>
<comment type="caution">
    <text evidence="1">The sequence shown here is derived from an EMBL/GenBank/DDBJ whole genome shotgun (WGS) entry which is preliminary data.</text>
</comment>
<gene>
    <name evidence="1" type="ORF">OKW52_10310</name>
</gene>
<dbReference type="InterPro" id="IPR017738">
    <property type="entry name" value="T6SS-assoc_VCA0118"/>
</dbReference>
<sequence length="130" mass="14425">MVLSVNSLSEIPGMFGVAGPATMIIRCEQNTTSAYVTFNGLFMADIQSYGRVDVRIDQRTARQVSMRESSDNSALGLWRGNTAIPFVRDLFGGDQLFLRATPFNDSRIDMIFPITGLEQAISPLRQACNW</sequence>
<keyword evidence="2" id="KW-1185">Reference proteome</keyword>
<dbReference type="Proteomes" id="UP001208938">
    <property type="component" value="Unassembled WGS sequence"/>
</dbReference>
<protein>
    <submittedName>
        <fullName evidence="1">Type VI secretion protein</fullName>
    </submittedName>
</protein>
<evidence type="ECO:0000313" key="1">
    <source>
        <dbReference type="EMBL" id="MCW1932638.1"/>
    </source>
</evidence>
<name>A0ABT3GYS5_9RHOB</name>
<evidence type="ECO:0000313" key="2">
    <source>
        <dbReference type="Proteomes" id="UP001208938"/>
    </source>
</evidence>
<reference evidence="1 2" key="1">
    <citation type="submission" date="2022-10" db="EMBL/GenBank/DDBJ databases">
        <title>Pararhodobacter sp. nov., isolated from marine algae.</title>
        <authorList>
            <person name="Choi B.J."/>
            <person name="Kim J.M."/>
            <person name="Lee J.K."/>
            <person name="Choi D.G."/>
            <person name="Jeon C.O."/>
        </authorList>
    </citation>
    <scope>NUCLEOTIDE SEQUENCE [LARGE SCALE GENOMIC DNA]</scope>
    <source>
        <strain evidence="1 2">ZQ420</strain>
    </source>
</reference>
<proteinExistence type="predicted"/>
<dbReference type="RefSeq" id="WP_264505623.1">
    <property type="nucleotide sequence ID" value="NZ_JAPDFL010000001.1"/>
</dbReference>